<reference evidence="4" key="1">
    <citation type="submission" date="2015-08" db="EMBL/GenBank/DDBJ databases">
        <title>Genome sequencing project for genomic taxonomy and phylogenomics of Bacillus-like bacteria.</title>
        <authorList>
            <person name="Liu B."/>
            <person name="Wang J."/>
            <person name="Zhu Y."/>
            <person name="Liu G."/>
            <person name="Chen Q."/>
            <person name="Chen Z."/>
            <person name="Lan J."/>
            <person name="Che J."/>
            <person name="Ge C."/>
            <person name="Shi H."/>
            <person name="Pan Z."/>
            <person name="Liu X."/>
        </authorList>
    </citation>
    <scope>NUCLEOTIDE SEQUENCE [LARGE SCALE GENOMIC DNA]</scope>
    <source>
        <strain evidence="4">FJAT-22460</strain>
    </source>
</reference>
<proteinExistence type="predicted"/>
<organism evidence="3 4">
    <name type="scientific">Paenibacillus solani</name>
    <dbReference type="NCBI Taxonomy" id="1705565"/>
    <lineage>
        <taxon>Bacteria</taxon>
        <taxon>Bacillati</taxon>
        <taxon>Bacillota</taxon>
        <taxon>Bacilli</taxon>
        <taxon>Bacillales</taxon>
        <taxon>Paenibacillaceae</taxon>
        <taxon>Paenibacillus</taxon>
    </lineage>
</organism>
<gene>
    <name evidence="3" type="ORF">AM231_20575</name>
</gene>
<accession>A0A0M1NIP1</accession>
<sequence>MTMKNTLTLRNLYFFICIVLLLLIGYKGIHIYQKIEMIDQAERWYAEKRLIQAEDAFQKARNNRSLLYKEDLLAARLQELEPITSMKQILSTLDYRLNEVGEAGDFSGFMNVYAELLDTESTMAGNQGPYASYYDEIAAYYGIPDDVKRIFLQFIGQLTGEADEHLDKQQYDDNSFKWNLLKIPDSFYGGEEQKNEKLLSLFQRYDESVMTRLAGGGQYTELLNWSHAMSSEYASRSLSAAWLKDKTDGLVHIMLQKDAERDRPADFISHALGYKDYLSRSKRENTDILKYIQQQIKQWIASADSMLKADNYEDAVALYEVLSGYEDMTNKLQAAHLAWTIHDPVRLFHMAGMDGNFSFVSGGGNRFGGLAYAIGVAEANTLYFAVMNDDETVKVFQNRDFPSEISIQKVSIEESLSTQNNPVILLEGDTGGLILYSAYEVRNSNLTKLFGFTAEGYQVQPDKSLLVINLEGASPEEMAIFERQGDQYGFTGYKLNYTDINIPNIEQYPNEKVRFTVNILKGGYGQALAERGGHYVILNGVMAFPEGSVTLIGTFENDYQEVEIPGSQTPAAPDPMEPETNQVEEDTTDLDQTEDLDGSPATEETNPQGDEQDNSGNSNNYRAPQVLRVPQVYVYMIE</sequence>
<protein>
    <submittedName>
        <fullName evidence="3">Uncharacterized protein</fullName>
    </submittedName>
</protein>
<evidence type="ECO:0000256" key="2">
    <source>
        <dbReference type="SAM" id="Phobius"/>
    </source>
</evidence>
<dbReference type="EMBL" id="LIUT01000005">
    <property type="protein sequence ID" value="KOR81967.1"/>
    <property type="molecule type" value="Genomic_DNA"/>
</dbReference>
<feature type="compositionally biased region" description="Acidic residues" evidence="1">
    <location>
        <begin position="582"/>
        <end position="597"/>
    </location>
</feature>
<feature type="compositionally biased region" description="Polar residues" evidence="1">
    <location>
        <begin position="602"/>
        <end position="622"/>
    </location>
</feature>
<keyword evidence="2" id="KW-0812">Transmembrane</keyword>
<name>A0A0M1NIP1_9BACL</name>
<evidence type="ECO:0000313" key="3">
    <source>
        <dbReference type="EMBL" id="KOR81967.1"/>
    </source>
</evidence>
<evidence type="ECO:0000256" key="1">
    <source>
        <dbReference type="SAM" id="MobiDB-lite"/>
    </source>
</evidence>
<comment type="caution">
    <text evidence="3">The sequence shown here is derived from an EMBL/GenBank/DDBJ whole genome shotgun (WGS) entry which is preliminary data.</text>
</comment>
<feature type="transmembrane region" description="Helical" evidence="2">
    <location>
        <begin position="12"/>
        <end position="32"/>
    </location>
</feature>
<dbReference type="OrthoDB" id="2657208at2"/>
<dbReference type="RefSeq" id="WP_054404300.1">
    <property type="nucleotide sequence ID" value="NZ_LIUT01000005.1"/>
</dbReference>
<keyword evidence="2" id="KW-1133">Transmembrane helix</keyword>
<keyword evidence="2" id="KW-0472">Membrane</keyword>
<dbReference type="PATRIC" id="fig|1705565.3.peg.29"/>
<keyword evidence="4" id="KW-1185">Reference proteome</keyword>
<dbReference type="AlphaFoldDB" id="A0A0M1NIP1"/>
<feature type="region of interest" description="Disordered" evidence="1">
    <location>
        <begin position="565"/>
        <end position="624"/>
    </location>
</feature>
<evidence type="ECO:0000313" key="4">
    <source>
        <dbReference type="Proteomes" id="UP000036932"/>
    </source>
</evidence>
<dbReference type="Proteomes" id="UP000036932">
    <property type="component" value="Unassembled WGS sequence"/>
</dbReference>